<comment type="caution">
    <text evidence="2">The sequence shown here is derived from an EMBL/GenBank/DDBJ whole genome shotgun (WGS) entry which is preliminary data.</text>
</comment>
<evidence type="ECO:0000256" key="1">
    <source>
        <dbReference type="SAM" id="MobiDB-lite"/>
    </source>
</evidence>
<dbReference type="EMBL" id="ADZX01000182">
    <property type="protein sequence ID" value="EFK97458.1"/>
    <property type="molecule type" value="Genomic_DNA"/>
</dbReference>
<reference evidence="2" key="2">
    <citation type="journal article" date="2011" name="Microb. Ecol.">
        <title>Taxonomic and Functional Metagenomic Profiling of the Microbial Community in the Anoxic Sediment of a Sub-saline Shallow Lake (Laguna de Carrizo, Central Spain).</title>
        <authorList>
            <person name="Ferrer M."/>
            <person name="Guazzaroni M.E."/>
            <person name="Richter M."/>
            <person name="Garcia-Salamanca A."/>
            <person name="Yarza P."/>
            <person name="Suarez-Suarez A."/>
            <person name="Solano J."/>
            <person name="Alcaide M."/>
            <person name="van Dillewijn P."/>
            <person name="Molina-Henares M.A."/>
            <person name="Lopez-Cortes N."/>
            <person name="Al-Ramahi Y."/>
            <person name="Guerrero C."/>
            <person name="Acosta A."/>
            <person name="de Eugenio L.I."/>
            <person name="Martinez V."/>
            <person name="Marques S."/>
            <person name="Rojo F."/>
            <person name="Santero E."/>
            <person name="Genilloud O."/>
            <person name="Perez-Perez J."/>
            <person name="Rossello-Mora R."/>
            <person name="Ramos J.L."/>
        </authorList>
    </citation>
    <scope>NUCLEOTIDE SEQUENCE</scope>
</reference>
<feature type="region of interest" description="Disordered" evidence="1">
    <location>
        <begin position="1"/>
        <end position="28"/>
    </location>
</feature>
<organism evidence="2">
    <name type="scientific">sediment metagenome</name>
    <dbReference type="NCBI Taxonomy" id="749907"/>
    <lineage>
        <taxon>unclassified sequences</taxon>
        <taxon>metagenomes</taxon>
        <taxon>ecological metagenomes</taxon>
    </lineage>
</organism>
<dbReference type="AlphaFoldDB" id="D9PG58"/>
<sequence>MKAARGFGIQDPELGVERGPAVAPGAAHDLGADLGVRARRGLQPLEEDADVKTGAAHDDRAPARAAISAMARSASLANAAASYGWSGATTLSMWCATPPSSSGRGVAVP</sequence>
<gene>
    <name evidence="2" type="ORF">LDC_0505</name>
</gene>
<evidence type="ECO:0000313" key="2">
    <source>
        <dbReference type="EMBL" id="EFK97458.1"/>
    </source>
</evidence>
<accession>D9PG58</accession>
<reference evidence="2" key="1">
    <citation type="submission" date="2010-07" db="EMBL/GenBank/DDBJ databases">
        <authorList>
            <consortium name="CONSOLIDER consortium CSD2007-00005"/>
            <person name="Guazzaroni M.-E."/>
            <person name="Richter M."/>
            <person name="Garcia-Salamanca A."/>
            <person name="Yarza P."/>
            <person name="Ferrer M."/>
        </authorList>
    </citation>
    <scope>NUCLEOTIDE SEQUENCE</scope>
</reference>
<protein>
    <submittedName>
        <fullName evidence="2">Uncharacterized protein</fullName>
    </submittedName>
</protein>
<proteinExistence type="predicted"/>
<feature type="non-terminal residue" evidence="2">
    <location>
        <position position="109"/>
    </location>
</feature>
<name>D9PG58_9ZZZZ</name>